<dbReference type="PANTHER" id="PTHR31446:SF2">
    <property type="entry name" value="ACID PHOSPHATASE_VANADIUM-DEPENDENT HALOPEROXIDASE-RELATED PROTEIN"/>
    <property type="match status" value="1"/>
</dbReference>
<dbReference type="EMBL" id="JBFOLJ010000011">
    <property type="protein sequence ID" value="KAL2495694.1"/>
    <property type="molecule type" value="Genomic_DNA"/>
</dbReference>
<organism evidence="1 2">
    <name type="scientific">Forsythia ovata</name>
    <dbReference type="NCBI Taxonomy" id="205694"/>
    <lineage>
        <taxon>Eukaryota</taxon>
        <taxon>Viridiplantae</taxon>
        <taxon>Streptophyta</taxon>
        <taxon>Embryophyta</taxon>
        <taxon>Tracheophyta</taxon>
        <taxon>Spermatophyta</taxon>
        <taxon>Magnoliopsida</taxon>
        <taxon>eudicotyledons</taxon>
        <taxon>Gunneridae</taxon>
        <taxon>Pentapetalae</taxon>
        <taxon>asterids</taxon>
        <taxon>lamiids</taxon>
        <taxon>Lamiales</taxon>
        <taxon>Oleaceae</taxon>
        <taxon>Forsythieae</taxon>
        <taxon>Forsythia</taxon>
    </lineage>
</organism>
<dbReference type="PANTHER" id="PTHR31446">
    <property type="entry name" value="ACID PHOSPHATASE/VANADIUM-DEPENDENT HALOPEROXIDASE-RELATED PROTEIN"/>
    <property type="match status" value="1"/>
</dbReference>
<dbReference type="InterPro" id="IPR003832">
    <property type="entry name" value="DUF212"/>
</dbReference>
<dbReference type="Proteomes" id="UP001604277">
    <property type="component" value="Unassembled WGS sequence"/>
</dbReference>
<comment type="caution">
    <text evidence="1">The sequence shown here is derived from an EMBL/GenBank/DDBJ whole genome shotgun (WGS) entry which is preliminary data.</text>
</comment>
<protein>
    <submittedName>
        <fullName evidence="1">Acid phosphatase/vanadium-dependent haloperoxidase-related protein</fullName>
    </submittedName>
</protein>
<sequence>MPLESCTSSKSRNLVLRVRYHKNFALSPLIRSRAIELTRGISGNLNGWPTTLNSVARFPEPLNGVVPCKSLYKKMPNVHVLIAAALSAAIGQLTKPITSTLFYGKDFDFKAVIQAGGFPSTHSSAVMATATSLGLERGFSDAIFGLAVVYASLVMYDAQGVRREVGIHAKELNKVLLSTRTSSTSSSNDTGILTNSFSGESSSDLESIDPLFLEEQSSIQTKQANASLLLKSKNRIQSATVRSSGVEEESVSVSYGCSTLKESVGHTEIEVIAGAVLGFFVSLAICRYG</sequence>
<evidence type="ECO:0000313" key="2">
    <source>
        <dbReference type="Proteomes" id="UP001604277"/>
    </source>
</evidence>
<gene>
    <name evidence="1" type="ORF">Fot_39451</name>
</gene>
<name>A0ABD1S4L7_9LAMI</name>
<dbReference type="Pfam" id="PF02681">
    <property type="entry name" value="DUF212"/>
    <property type="match status" value="1"/>
</dbReference>
<keyword evidence="2" id="KW-1185">Reference proteome</keyword>
<reference evidence="2" key="1">
    <citation type="submission" date="2024-07" db="EMBL/GenBank/DDBJ databases">
        <title>Two chromosome-level genome assemblies of Korean endemic species Abeliophyllum distichum and Forsythia ovata (Oleaceae).</title>
        <authorList>
            <person name="Jang H."/>
        </authorList>
    </citation>
    <scope>NUCLEOTIDE SEQUENCE [LARGE SCALE GENOMIC DNA]</scope>
</reference>
<dbReference type="AlphaFoldDB" id="A0ABD1S4L7"/>
<evidence type="ECO:0000313" key="1">
    <source>
        <dbReference type="EMBL" id="KAL2495694.1"/>
    </source>
</evidence>
<accession>A0ABD1S4L7</accession>
<proteinExistence type="predicted"/>